<dbReference type="InterPro" id="IPR002110">
    <property type="entry name" value="Ankyrin_rpt"/>
</dbReference>
<proteinExistence type="predicted"/>
<name>A0A0C3GT67_OIDMZ</name>
<gene>
    <name evidence="4" type="ORF">OIDMADRAFT_56360</name>
</gene>
<dbReference type="InterPro" id="IPR036770">
    <property type="entry name" value="Ankyrin_rpt-contain_sf"/>
</dbReference>
<keyword evidence="1" id="KW-0677">Repeat</keyword>
<feature type="compositionally biased region" description="Acidic residues" evidence="3">
    <location>
        <begin position="1"/>
        <end position="17"/>
    </location>
</feature>
<feature type="region of interest" description="Disordered" evidence="3">
    <location>
        <begin position="1"/>
        <end position="41"/>
    </location>
</feature>
<accession>A0A0C3GT67</accession>
<reference evidence="4 5" key="1">
    <citation type="submission" date="2014-04" db="EMBL/GenBank/DDBJ databases">
        <authorList>
            <consortium name="DOE Joint Genome Institute"/>
            <person name="Kuo A."/>
            <person name="Martino E."/>
            <person name="Perotto S."/>
            <person name="Kohler A."/>
            <person name="Nagy L.G."/>
            <person name="Floudas D."/>
            <person name="Copeland A."/>
            <person name="Barry K.W."/>
            <person name="Cichocki N."/>
            <person name="Veneault-Fourrey C."/>
            <person name="LaButti K."/>
            <person name="Lindquist E.A."/>
            <person name="Lipzen A."/>
            <person name="Lundell T."/>
            <person name="Morin E."/>
            <person name="Murat C."/>
            <person name="Sun H."/>
            <person name="Tunlid A."/>
            <person name="Henrissat B."/>
            <person name="Grigoriev I.V."/>
            <person name="Hibbett D.S."/>
            <person name="Martin F."/>
            <person name="Nordberg H.P."/>
            <person name="Cantor M.N."/>
            <person name="Hua S.X."/>
        </authorList>
    </citation>
    <scope>NUCLEOTIDE SEQUENCE [LARGE SCALE GENOMIC DNA]</scope>
    <source>
        <strain evidence="4 5">Zn</strain>
    </source>
</reference>
<reference evidence="5" key="2">
    <citation type="submission" date="2015-01" db="EMBL/GenBank/DDBJ databases">
        <title>Evolutionary Origins and Diversification of the Mycorrhizal Mutualists.</title>
        <authorList>
            <consortium name="DOE Joint Genome Institute"/>
            <consortium name="Mycorrhizal Genomics Consortium"/>
            <person name="Kohler A."/>
            <person name="Kuo A."/>
            <person name="Nagy L.G."/>
            <person name="Floudas D."/>
            <person name="Copeland A."/>
            <person name="Barry K.W."/>
            <person name="Cichocki N."/>
            <person name="Veneault-Fourrey C."/>
            <person name="LaButti K."/>
            <person name="Lindquist E.A."/>
            <person name="Lipzen A."/>
            <person name="Lundell T."/>
            <person name="Morin E."/>
            <person name="Murat C."/>
            <person name="Riley R."/>
            <person name="Ohm R."/>
            <person name="Sun H."/>
            <person name="Tunlid A."/>
            <person name="Henrissat B."/>
            <person name="Grigoriev I.V."/>
            <person name="Hibbett D.S."/>
            <person name="Martin F."/>
        </authorList>
    </citation>
    <scope>NUCLEOTIDE SEQUENCE [LARGE SCALE GENOMIC DNA]</scope>
    <source>
        <strain evidence="5">Zn</strain>
    </source>
</reference>
<dbReference type="SUPFAM" id="SSF48403">
    <property type="entry name" value="Ankyrin repeat"/>
    <property type="match status" value="1"/>
</dbReference>
<evidence type="ECO:0008006" key="6">
    <source>
        <dbReference type="Google" id="ProtNLM"/>
    </source>
</evidence>
<evidence type="ECO:0000313" key="5">
    <source>
        <dbReference type="Proteomes" id="UP000054321"/>
    </source>
</evidence>
<keyword evidence="5" id="KW-1185">Reference proteome</keyword>
<dbReference type="PANTHER" id="PTHR24134">
    <property type="entry name" value="ANKYRIN REPEAT-CONTAINING PROTEIN DDB_G0279043"/>
    <property type="match status" value="1"/>
</dbReference>
<organism evidence="4 5">
    <name type="scientific">Oidiodendron maius (strain Zn)</name>
    <dbReference type="NCBI Taxonomy" id="913774"/>
    <lineage>
        <taxon>Eukaryota</taxon>
        <taxon>Fungi</taxon>
        <taxon>Dikarya</taxon>
        <taxon>Ascomycota</taxon>
        <taxon>Pezizomycotina</taxon>
        <taxon>Leotiomycetes</taxon>
        <taxon>Leotiomycetes incertae sedis</taxon>
        <taxon>Myxotrichaceae</taxon>
        <taxon>Oidiodendron</taxon>
    </lineage>
</organism>
<dbReference type="Pfam" id="PF00023">
    <property type="entry name" value="Ank"/>
    <property type="match status" value="1"/>
</dbReference>
<dbReference type="InParanoid" id="A0A0C3GT67"/>
<dbReference type="PANTHER" id="PTHR24134:SF9">
    <property type="entry name" value="ANKYRIN REPEAT AND SOCS BOX PROTEIN 8"/>
    <property type="match status" value="1"/>
</dbReference>
<protein>
    <recommendedName>
        <fullName evidence="6">Ankyrin</fullName>
    </recommendedName>
</protein>
<sequence>MPDSDLTDELELQEADEATDRAQPLHDNPLGNSRLPPTALSPLDNRRSIVQSALDAACKSGDLALTQSILAEHGEYLADQEDIENLLGLRAITAGSRGYADIVSCLLDHGAGCMPSVALFAGSKNSDVAATIRVFEVLFNHGLDLKDAPNVLSLVAGDDTQTPLLRYLLSKGADPDTLDDLDNLALELCDSDASIGILLDYGADTTHAKLLHWAVGISDDEKCIKQMEFVLGRGVDINARATYPGNCPPGSRVYAEGMRRTGNEGTALHWAVRGWYCAREVNRLARVKWLLEKGADKDILDNQGLKAIDYTSDQEIINLLSE</sequence>
<evidence type="ECO:0000256" key="2">
    <source>
        <dbReference type="ARBA" id="ARBA00023043"/>
    </source>
</evidence>
<dbReference type="HOGENOM" id="CLU_064330_0_0_1"/>
<dbReference type="EMBL" id="KN832879">
    <property type="protein sequence ID" value="KIM99200.1"/>
    <property type="molecule type" value="Genomic_DNA"/>
</dbReference>
<dbReference type="Proteomes" id="UP000054321">
    <property type="component" value="Unassembled WGS sequence"/>
</dbReference>
<dbReference type="OrthoDB" id="194358at2759"/>
<dbReference type="AlphaFoldDB" id="A0A0C3GT67"/>
<dbReference type="STRING" id="913774.A0A0C3GT67"/>
<dbReference type="Gene3D" id="1.25.40.20">
    <property type="entry name" value="Ankyrin repeat-containing domain"/>
    <property type="match status" value="2"/>
</dbReference>
<keyword evidence="2" id="KW-0040">ANK repeat</keyword>
<evidence type="ECO:0000256" key="1">
    <source>
        <dbReference type="ARBA" id="ARBA00022737"/>
    </source>
</evidence>
<evidence type="ECO:0000313" key="4">
    <source>
        <dbReference type="EMBL" id="KIM99200.1"/>
    </source>
</evidence>
<evidence type="ECO:0000256" key="3">
    <source>
        <dbReference type="SAM" id="MobiDB-lite"/>
    </source>
</evidence>